<evidence type="ECO:0000313" key="3">
    <source>
        <dbReference type="Proteomes" id="UP001627154"/>
    </source>
</evidence>
<feature type="compositionally biased region" description="Basic residues" evidence="1">
    <location>
        <begin position="13"/>
        <end position="25"/>
    </location>
</feature>
<dbReference type="Proteomes" id="UP001627154">
    <property type="component" value="Unassembled WGS sequence"/>
</dbReference>
<sequence length="103" mass="11978">MRASLRKEQQQRYVRRKEKSSRATKIHAATQRAPSRARTREYNITPRGIYVTMLHYIYTHAYTQIRTKRGIFPGQRRIACLGPLRTSSAAGWHVSSLCFGLQQ</sequence>
<reference evidence="2 3" key="1">
    <citation type="journal article" date="2024" name="bioRxiv">
        <title>A reference genome for Trichogramma kaykai: A tiny desert-dwelling parasitoid wasp with competing sex-ratio distorters.</title>
        <authorList>
            <person name="Culotta J."/>
            <person name="Lindsey A.R."/>
        </authorList>
    </citation>
    <scope>NUCLEOTIDE SEQUENCE [LARGE SCALE GENOMIC DNA]</scope>
    <source>
        <strain evidence="2 3">KSX58</strain>
    </source>
</reference>
<evidence type="ECO:0000313" key="2">
    <source>
        <dbReference type="EMBL" id="KAL3405572.1"/>
    </source>
</evidence>
<comment type="caution">
    <text evidence="2">The sequence shown here is derived from an EMBL/GenBank/DDBJ whole genome shotgun (WGS) entry which is preliminary data.</text>
</comment>
<protein>
    <submittedName>
        <fullName evidence="2">Uncharacterized protein</fullName>
    </submittedName>
</protein>
<dbReference type="AlphaFoldDB" id="A0ABD2XK36"/>
<feature type="region of interest" description="Disordered" evidence="1">
    <location>
        <begin position="1"/>
        <end position="38"/>
    </location>
</feature>
<gene>
    <name evidence="2" type="ORF">TKK_001954</name>
</gene>
<proteinExistence type="predicted"/>
<evidence type="ECO:0000256" key="1">
    <source>
        <dbReference type="SAM" id="MobiDB-lite"/>
    </source>
</evidence>
<keyword evidence="3" id="KW-1185">Reference proteome</keyword>
<name>A0ABD2XK36_9HYME</name>
<dbReference type="EMBL" id="JBJJXI010000020">
    <property type="protein sequence ID" value="KAL3405572.1"/>
    <property type="molecule type" value="Genomic_DNA"/>
</dbReference>
<organism evidence="2 3">
    <name type="scientific">Trichogramma kaykai</name>
    <dbReference type="NCBI Taxonomy" id="54128"/>
    <lineage>
        <taxon>Eukaryota</taxon>
        <taxon>Metazoa</taxon>
        <taxon>Ecdysozoa</taxon>
        <taxon>Arthropoda</taxon>
        <taxon>Hexapoda</taxon>
        <taxon>Insecta</taxon>
        <taxon>Pterygota</taxon>
        <taxon>Neoptera</taxon>
        <taxon>Endopterygota</taxon>
        <taxon>Hymenoptera</taxon>
        <taxon>Apocrita</taxon>
        <taxon>Proctotrupomorpha</taxon>
        <taxon>Chalcidoidea</taxon>
        <taxon>Trichogrammatidae</taxon>
        <taxon>Trichogramma</taxon>
    </lineage>
</organism>
<feature type="compositionally biased region" description="Basic and acidic residues" evidence="1">
    <location>
        <begin position="1"/>
        <end position="10"/>
    </location>
</feature>
<accession>A0ABD2XK36</accession>